<dbReference type="RefSeq" id="WP_062621391.1">
    <property type="nucleotide sequence ID" value="NZ_JRWG01000003.1"/>
</dbReference>
<reference evidence="3 4" key="2">
    <citation type="journal article" date="2016" name="Int. J. Syst. Evol. Microbiol.">
        <title>Vitellibacter aquimaris sp. nov., a marine bacterium isolated from seawater.</title>
        <authorList>
            <person name="Thevarajoo S."/>
            <person name="Selvaratnam C."/>
            <person name="Goh K.M."/>
            <person name="Hong K.W."/>
            <person name="Chan X.Y."/>
            <person name="Chan K.G."/>
            <person name="Chong C.S."/>
        </authorList>
    </citation>
    <scope>NUCLEOTIDE SEQUENCE [LARGE SCALE GENOMIC DNA]</scope>
    <source>
        <strain evidence="3 4">D-24</strain>
    </source>
</reference>
<evidence type="ECO:0000313" key="3">
    <source>
        <dbReference type="EMBL" id="KXO00213.1"/>
    </source>
</evidence>
<evidence type="ECO:0000256" key="2">
    <source>
        <dbReference type="SAM" id="SignalP"/>
    </source>
</evidence>
<dbReference type="EMBL" id="JRWG01000003">
    <property type="protein sequence ID" value="KXO00213.1"/>
    <property type="molecule type" value="Genomic_DNA"/>
</dbReference>
<feature type="chain" id="PRO_5007479776" description="T9SS type A sorting domain-containing protein" evidence="2">
    <location>
        <begin position="20"/>
        <end position="295"/>
    </location>
</feature>
<dbReference type="InterPro" id="IPR026444">
    <property type="entry name" value="Secre_tail"/>
</dbReference>
<evidence type="ECO:0008006" key="5">
    <source>
        <dbReference type="Google" id="ProtNLM"/>
    </source>
</evidence>
<dbReference type="AlphaFoldDB" id="A0A137RJ48"/>
<keyword evidence="4" id="KW-1185">Reference proteome</keyword>
<evidence type="ECO:0000313" key="4">
    <source>
        <dbReference type="Proteomes" id="UP000070138"/>
    </source>
</evidence>
<dbReference type="STRING" id="1548749.LS48_07045"/>
<reference evidence="4" key="1">
    <citation type="submission" date="2014-10" db="EMBL/GenBank/DDBJ databases">
        <title>Genome sequencing of Vitellibacter sp. D-24.</title>
        <authorList>
            <person name="Thevarajoo S."/>
            <person name="Selvaratnam C."/>
            <person name="Goh K.M."/>
            <person name="Chong C.S."/>
        </authorList>
    </citation>
    <scope>NUCLEOTIDE SEQUENCE [LARGE SCALE GENOMIC DNA]</scope>
    <source>
        <strain evidence="4">D-24</strain>
    </source>
</reference>
<protein>
    <recommendedName>
        <fullName evidence="5">T9SS type A sorting domain-containing protein</fullName>
    </recommendedName>
</protein>
<feature type="signal peptide" evidence="2">
    <location>
        <begin position="1"/>
        <end position="19"/>
    </location>
</feature>
<proteinExistence type="predicted"/>
<evidence type="ECO:0000256" key="1">
    <source>
        <dbReference type="ARBA" id="ARBA00022729"/>
    </source>
</evidence>
<organism evidence="3 4">
    <name type="scientific">Aequorivita aquimaris</name>
    <dbReference type="NCBI Taxonomy" id="1548749"/>
    <lineage>
        <taxon>Bacteria</taxon>
        <taxon>Pseudomonadati</taxon>
        <taxon>Bacteroidota</taxon>
        <taxon>Flavobacteriia</taxon>
        <taxon>Flavobacteriales</taxon>
        <taxon>Flavobacteriaceae</taxon>
        <taxon>Aequorivita</taxon>
    </lineage>
</organism>
<dbReference type="Proteomes" id="UP000070138">
    <property type="component" value="Unassembled WGS sequence"/>
</dbReference>
<keyword evidence="1 2" id="KW-0732">Signal</keyword>
<comment type="caution">
    <text evidence="3">The sequence shown here is derived from an EMBL/GenBank/DDBJ whole genome shotgun (WGS) entry which is preliminary data.</text>
</comment>
<gene>
    <name evidence="3" type="ORF">LS48_07045</name>
</gene>
<name>A0A137RJ48_9FLAO</name>
<accession>A0A137RJ48</accession>
<sequence>MKSFLVIVLLFLSCQPIFAQDYKPILDYRNEWHFTTCNFGCYTDKYYTDGDTLVDGKMYKILEGYHFISRTFLLREDVSERKLYFLRIRPSGGLEEYLLYDFTLEVGDTINMQNPITPFPQDGGYFRLDSIVPRPLVDGLDYDYFYFSPTPSNPISTENAVWVEGAGSLSLINAPGGYPNLNGVGALSCYFKNTEVFYANLDSIDDCVPVYMNVKENPLEEVIVSKSTNSGVYLLNNTMSVKDANVYDLRGKKLITLQNSFNKTMAIDLSGYSPGMYIVVIRSIADTKRTFKVIK</sequence>
<dbReference type="OrthoDB" id="1413366at2"/>
<dbReference type="NCBIfam" id="TIGR04183">
    <property type="entry name" value="Por_Secre_tail"/>
    <property type="match status" value="1"/>
</dbReference>